<dbReference type="Pfam" id="PF23262">
    <property type="entry name" value="NFD4_C"/>
    <property type="match status" value="1"/>
</dbReference>
<dbReference type="GO" id="GO:0016020">
    <property type="term" value="C:membrane"/>
    <property type="evidence" value="ECO:0007669"/>
    <property type="project" value="UniProtKB-SubCell"/>
</dbReference>
<dbReference type="Proteomes" id="UP000215914">
    <property type="component" value="Chromosome 17"/>
</dbReference>
<evidence type="ECO:0000313" key="9">
    <source>
        <dbReference type="Proteomes" id="UP000215914"/>
    </source>
</evidence>
<evidence type="ECO:0000313" key="8">
    <source>
        <dbReference type="EMBL" id="OTF87604.1"/>
    </source>
</evidence>
<reference evidence="7 9" key="1">
    <citation type="journal article" date="2017" name="Nature">
        <title>The sunflower genome provides insights into oil metabolism, flowering and Asterid evolution.</title>
        <authorList>
            <person name="Badouin H."/>
            <person name="Gouzy J."/>
            <person name="Grassa C.J."/>
            <person name="Murat F."/>
            <person name="Staton S.E."/>
            <person name="Cottret L."/>
            <person name="Lelandais-Briere C."/>
            <person name="Owens G.L."/>
            <person name="Carrere S."/>
            <person name="Mayjonade B."/>
            <person name="Legrand L."/>
            <person name="Gill N."/>
            <person name="Kane N.C."/>
            <person name="Bowers J.E."/>
            <person name="Hubner S."/>
            <person name="Bellec A."/>
            <person name="Berard A."/>
            <person name="Berges H."/>
            <person name="Blanchet N."/>
            <person name="Boniface M.C."/>
            <person name="Brunel D."/>
            <person name="Catrice O."/>
            <person name="Chaidir N."/>
            <person name="Claudel C."/>
            <person name="Donnadieu C."/>
            <person name="Faraut T."/>
            <person name="Fievet G."/>
            <person name="Helmstetter N."/>
            <person name="King M."/>
            <person name="Knapp S.J."/>
            <person name="Lai Z."/>
            <person name="Le Paslier M.C."/>
            <person name="Lippi Y."/>
            <person name="Lorenzon L."/>
            <person name="Mandel J.R."/>
            <person name="Marage G."/>
            <person name="Marchand G."/>
            <person name="Marquand E."/>
            <person name="Bret-Mestries E."/>
            <person name="Morien E."/>
            <person name="Nambeesan S."/>
            <person name="Nguyen T."/>
            <person name="Pegot-Espagnet P."/>
            <person name="Pouilly N."/>
            <person name="Raftis F."/>
            <person name="Sallet E."/>
            <person name="Schiex T."/>
            <person name="Thomas J."/>
            <person name="Vandecasteele C."/>
            <person name="Vares D."/>
            <person name="Vear F."/>
            <person name="Vautrin S."/>
            <person name="Crespi M."/>
            <person name="Mangin B."/>
            <person name="Burke J.M."/>
            <person name="Salse J."/>
            <person name="Munos S."/>
            <person name="Vincourt P."/>
            <person name="Rieseberg L.H."/>
            <person name="Langlade N.B."/>
        </authorList>
    </citation>
    <scope>NUCLEOTIDE SEQUENCE [LARGE SCALE GENOMIC DNA]</scope>
    <source>
        <strain evidence="9">cv. SF193</strain>
        <tissue evidence="7">Leaves</tissue>
    </source>
</reference>
<feature type="transmembrane region" description="Helical" evidence="5">
    <location>
        <begin position="61"/>
        <end position="84"/>
    </location>
</feature>
<accession>A0A251RUQ9</accession>
<sequence>MPTIASEVFGVLHFGTIFNTITIAGPIGSYVMYVRVIGSIYDREAARGGTEYCTGTHCFRLSFLIVAFSTFVGFMIARGLFILTRRLYEQIVSRRMEDVAELISVAMGWW</sequence>
<evidence type="ECO:0000256" key="2">
    <source>
        <dbReference type="ARBA" id="ARBA00022692"/>
    </source>
</evidence>
<keyword evidence="9" id="KW-1185">Reference proteome</keyword>
<evidence type="ECO:0000256" key="4">
    <source>
        <dbReference type="ARBA" id="ARBA00023136"/>
    </source>
</evidence>
<protein>
    <recommendedName>
        <fullName evidence="6">NFD4 C-terminal domain-containing protein</fullName>
    </recommendedName>
</protein>
<proteinExistence type="predicted"/>
<dbReference type="Gramene" id="mRNA:HanXRQr2_Chr07g0295661">
    <property type="protein sequence ID" value="CDS:HanXRQr2_Chr07g0295661.1"/>
    <property type="gene ID" value="HanXRQr2_Chr07g0295661"/>
</dbReference>
<evidence type="ECO:0000259" key="6">
    <source>
        <dbReference type="Pfam" id="PF23262"/>
    </source>
</evidence>
<evidence type="ECO:0000256" key="1">
    <source>
        <dbReference type="ARBA" id="ARBA00004141"/>
    </source>
</evidence>
<name>A0A251RUQ9_HELAN</name>
<gene>
    <name evidence="8" type="ORF">HannXRQ_Chr17g0563701</name>
    <name evidence="7" type="ORF">HanXRQr2_Chr07g0295661</name>
</gene>
<dbReference type="InterPro" id="IPR056555">
    <property type="entry name" value="NFD4_C"/>
</dbReference>
<dbReference type="STRING" id="4232.A0A251RUQ9"/>
<organism evidence="8 9">
    <name type="scientific">Helianthus annuus</name>
    <name type="common">Common sunflower</name>
    <dbReference type="NCBI Taxonomy" id="4232"/>
    <lineage>
        <taxon>Eukaryota</taxon>
        <taxon>Viridiplantae</taxon>
        <taxon>Streptophyta</taxon>
        <taxon>Embryophyta</taxon>
        <taxon>Tracheophyta</taxon>
        <taxon>Spermatophyta</taxon>
        <taxon>Magnoliopsida</taxon>
        <taxon>eudicotyledons</taxon>
        <taxon>Gunneridae</taxon>
        <taxon>Pentapetalae</taxon>
        <taxon>asterids</taxon>
        <taxon>campanulids</taxon>
        <taxon>Asterales</taxon>
        <taxon>Asteraceae</taxon>
        <taxon>Asteroideae</taxon>
        <taxon>Heliantheae alliance</taxon>
        <taxon>Heliantheae</taxon>
        <taxon>Helianthus</taxon>
    </lineage>
</organism>
<dbReference type="PANTHER" id="PTHR21576:SF22">
    <property type="entry name" value="F25A4.25 PROTEIN"/>
    <property type="match status" value="1"/>
</dbReference>
<dbReference type="EMBL" id="MNCJ02000322">
    <property type="protein sequence ID" value="KAF5798672.1"/>
    <property type="molecule type" value="Genomic_DNA"/>
</dbReference>
<feature type="domain" description="NFD4 C-terminal" evidence="6">
    <location>
        <begin position="5"/>
        <end position="88"/>
    </location>
</feature>
<keyword evidence="3 5" id="KW-1133">Transmembrane helix</keyword>
<reference evidence="8" key="2">
    <citation type="submission" date="2017-02" db="EMBL/GenBank/DDBJ databases">
        <title>Sunflower complete genome.</title>
        <authorList>
            <person name="Langlade N."/>
            <person name="Munos S."/>
        </authorList>
    </citation>
    <scope>NUCLEOTIDE SEQUENCE [LARGE SCALE GENOMIC DNA]</scope>
    <source>
        <tissue evidence="8">Leaves</tissue>
    </source>
</reference>
<evidence type="ECO:0000256" key="3">
    <source>
        <dbReference type="ARBA" id="ARBA00022989"/>
    </source>
</evidence>
<keyword evidence="2 5" id="KW-0812">Transmembrane</keyword>
<dbReference type="InParanoid" id="A0A251RUQ9"/>
<dbReference type="PANTHER" id="PTHR21576">
    <property type="entry name" value="UNCHARACTERIZED NODULIN-LIKE PROTEIN"/>
    <property type="match status" value="1"/>
</dbReference>
<evidence type="ECO:0000313" key="7">
    <source>
        <dbReference type="EMBL" id="KAF5798672.1"/>
    </source>
</evidence>
<comment type="subcellular location">
    <subcellularLocation>
        <location evidence="1">Membrane</location>
        <topology evidence="1">Multi-pass membrane protein</topology>
    </subcellularLocation>
</comment>
<dbReference type="EMBL" id="CM007906">
    <property type="protein sequence ID" value="OTF87604.1"/>
    <property type="molecule type" value="Genomic_DNA"/>
</dbReference>
<evidence type="ECO:0000256" key="5">
    <source>
        <dbReference type="SAM" id="Phobius"/>
    </source>
</evidence>
<dbReference type="AlphaFoldDB" id="A0A251RUQ9"/>
<reference evidence="7" key="3">
    <citation type="submission" date="2020-06" db="EMBL/GenBank/DDBJ databases">
        <title>Helianthus annuus Genome sequencing and assembly Release 2.</title>
        <authorList>
            <person name="Gouzy J."/>
            <person name="Langlade N."/>
            <person name="Munos S."/>
        </authorList>
    </citation>
    <scope>NUCLEOTIDE SEQUENCE</scope>
    <source>
        <tissue evidence="7">Leaves</tissue>
    </source>
</reference>
<keyword evidence="4 5" id="KW-0472">Membrane</keyword>